<evidence type="ECO:0000313" key="1">
    <source>
        <dbReference type="EMBL" id="MCI54523.1"/>
    </source>
</evidence>
<comment type="caution">
    <text evidence="1">The sequence shown here is derived from an EMBL/GenBank/DDBJ whole genome shotgun (WGS) entry which is preliminary data.</text>
</comment>
<feature type="non-terminal residue" evidence="1">
    <location>
        <position position="95"/>
    </location>
</feature>
<organism evidence="1 2">
    <name type="scientific">Trifolium medium</name>
    <dbReference type="NCBI Taxonomy" id="97028"/>
    <lineage>
        <taxon>Eukaryota</taxon>
        <taxon>Viridiplantae</taxon>
        <taxon>Streptophyta</taxon>
        <taxon>Embryophyta</taxon>
        <taxon>Tracheophyta</taxon>
        <taxon>Spermatophyta</taxon>
        <taxon>Magnoliopsida</taxon>
        <taxon>eudicotyledons</taxon>
        <taxon>Gunneridae</taxon>
        <taxon>Pentapetalae</taxon>
        <taxon>rosids</taxon>
        <taxon>fabids</taxon>
        <taxon>Fabales</taxon>
        <taxon>Fabaceae</taxon>
        <taxon>Papilionoideae</taxon>
        <taxon>50 kb inversion clade</taxon>
        <taxon>NPAAA clade</taxon>
        <taxon>Hologalegina</taxon>
        <taxon>IRL clade</taxon>
        <taxon>Trifolieae</taxon>
        <taxon>Trifolium</taxon>
    </lineage>
</organism>
<sequence length="95" mass="10945">SSSRPHRFVDSTKAEHYKLIKTKEIVQEKSIDFPGISFLPEMQETAETYRWMDFNTMIGDCNISWVEEFYANALGHAEDDYTSTVRGVTISYAPD</sequence>
<reference evidence="1 2" key="1">
    <citation type="journal article" date="2018" name="Front. Plant Sci.">
        <title>Red Clover (Trifolium pratense) and Zigzag Clover (T. medium) - A Picture of Genomic Similarities and Differences.</title>
        <authorList>
            <person name="Dluhosova J."/>
            <person name="Istvanek J."/>
            <person name="Nedelnik J."/>
            <person name="Repkova J."/>
        </authorList>
    </citation>
    <scope>NUCLEOTIDE SEQUENCE [LARGE SCALE GENOMIC DNA]</scope>
    <source>
        <strain evidence="2">cv. 10/8</strain>
        <tissue evidence="1">Leaf</tissue>
    </source>
</reference>
<keyword evidence="2" id="KW-1185">Reference proteome</keyword>
<feature type="non-terminal residue" evidence="1">
    <location>
        <position position="1"/>
    </location>
</feature>
<proteinExistence type="predicted"/>
<accession>A0A392T061</accession>
<dbReference type="Proteomes" id="UP000265520">
    <property type="component" value="Unassembled WGS sequence"/>
</dbReference>
<dbReference type="AlphaFoldDB" id="A0A392T061"/>
<dbReference type="EMBL" id="LXQA010480722">
    <property type="protein sequence ID" value="MCI54523.1"/>
    <property type="molecule type" value="Genomic_DNA"/>
</dbReference>
<evidence type="ECO:0000313" key="2">
    <source>
        <dbReference type="Proteomes" id="UP000265520"/>
    </source>
</evidence>
<name>A0A392T061_9FABA</name>
<protein>
    <submittedName>
        <fullName evidence="1">Uncharacterized protein</fullName>
    </submittedName>
</protein>